<dbReference type="PROSITE" id="PS00455">
    <property type="entry name" value="AMP_BINDING"/>
    <property type="match status" value="1"/>
</dbReference>
<dbReference type="GO" id="GO:0016405">
    <property type="term" value="F:CoA-ligase activity"/>
    <property type="evidence" value="ECO:0007669"/>
    <property type="project" value="TreeGrafter"/>
</dbReference>
<dbReference type="PANTHER" id="PTHR24096">
    <property type="entry name" value="LONG-CHAIN-FATTY-ACID--COA LIGASE"/>
    <property type="match status" value="1"/>
</dbReference>
<feature type="domain" description="AMP-dependent synthetase/ligase" evidence="1">
    <location>
        <begin position="16"/>
        <end position="262"/>
    </location>
</feature>
<comment type="caution">
    <text evidence="2">The sequence shown here is derived from an EMBL/GenBank/DDBJ whole genome shotgun (WGS) entry which is preliminary data.</text>
</comment>
<dbReference type="Gene3D" id="3.40.50.980">
    <property type="match status" value="2"/>
</dbReference>
<evidence type="ECO:0000313" key="2">
    <source>
        <dbReference type="EMBL" id="GAG11661.1"/>
    </source>
</evidence>
<dbReference type="PANTHER" id="PTHR24096:SF267">
    <property type="entry name" value="MALONATE--COA LIGASE ACSF3, MITOCHONDRIAL"/>
    <property type="match status" value="1"/>
</dbReference>
<dbReference type="AlphaFoldDB" id="X0WG24"/>
<organism evidence="2">
    <name type="scientific">marine sediment metagenome</name>
    <dbReference type="NCBI Taxonomy" id="412755"/>
    <lineage>
        <taxon>unclassified sequences</taxon>
        <taxon>metagenomes</taxon>
        <taxon>ecological metagenomes</taxon>
    </lineage>
</organism>
<dbReference type="EMBL" id="BARS01028716">
    <property type="protein sequence ID" value="GAG11661.1"/>
    <property type="molecule type" value="Genomic_DNA"/>
</dbReference>
<dbReference type="InterPro" id="IPR000873">
    <property type="entry name" value="AMP-dep_synth/lig_dom"/>
</dbReference>
<dbReference type="InterPro" id="IPR020845">
    <property type="entry name" value="AMP-binding_CS"/>
</dbReference>
<dbReference type="Pfam" id="PF00501">
    <property type="entry name" value="AMP-binding"/>
    <property type="match status" value="1"/>
</dbReference>
<evidence type="ECO:0000259" key="1">
    <source>
        <dbReference type="Pfam" id="PF00501"/>
    </source>
</evidence>
<dbReference type="SUPFAM" id="SSF56801">
    <property type="entry name" value="Acetyl-CoA synthetase-like"/>
    <property type="match status" value="1"/>
</dbReference>
<feature type="non-terminal residue" evidence="2">
    <location>
        <position position="1"/>
    </location>
</feature>
<gene>
    <name evidence="2" type="ORF">S01H1_44984</name>
</gene>
<protein>
    <recommendedName>
        <fullName evidence="1">AMP-dependent synthetase/ligase domain-containing protein</fullName>
    </recommendedName>
</protein>
<sequence>VQISYQLNDLGSNGRNIALVTLDTNYAEHIVKIAKQIEQLKMVITTNVASFLPEINDDLIKSYGEILEIEVIPIKGKLVLDFHSNILDKCSTKPVSIDISPDDIGWIQYTGGTTGPPKGAMLTHKGRVSNIISFTKWSQWEKGKDVICFGFPFFHIAGLNTSEMSLCQASGQLMILNPRDTDYIIKLIDKYRPTILSNVPSLYQLLMKNQKFKELDHSRLRLCLCAASPFPKESQAELESIIGENVLLEVYGMTELSPVATMNP</sequence>
<reference evidence="2" key="1">
    <citation type="journal article" date="2014" name="Front. Microbiol.">
        <title>High frequency of phylogenetically diverse reductive dehalogenase-homologous genes in deep subseafloor sedimentary metagenomes.</title>
        <authorList>
            <person name="Kawai M."/>
            <person name="Futagami T."/>
            <person name="Toyoda A."/>
            <person name="Takaki Y."/>
            <person name="Nishi S."/>
            <person name="Hori S."/>
            <person name="Arai W."/>
            <person name="Tsubouchi T."/>
            <person name="Morono Y."/>
            <person name="Uchiyama I."/>
            <person name="Ito T."/>
            <person name="Fujiyama A."/>
            <person name="Inagaki F."/>
            <person name="Takami H."/>
        </authorList>
    </citation>
    <scope>NUCLEOTIDE SEQUENCE</scope>
    <source>
        <strain evidence="2">Expedition CK06-06</strain>
    </source>
</reference>
<feature type="non-terminal residue" evidence="2">
    <location>
        <position position="264"/>
    </location>
</feature>
<accession>X0WG24</accession>
<proteinExistence type="predicted"/>
<name>X0WG24_9ZZZZ</name>